<sequence>MLNNSFICTNSFIFCTIRTYENIERNDIMIYTQSFTLPEKIEAIVKERREMFKNDINEQEEYSAYTPAHESIIYDAIIALALGKNVLLKGPTGSGKTKLAETLSLFFGQPMHSINCSIDLDAEAMLGFKTIQQTDGRATIEFIPGPVIQAMTKGHLLYIDEINMAKPETLPILNGVLDYRKMITNPFTAEVVKAKPTFGVIAAINEGYVGTVPLNEALKNRFVVIDVPYVQGEVLKRILKQQTQLTNEVLLDRFVTLSADLIIQVKQGYVSEEAASIRALIDACDLAVYIPPRRAIERAIVEKLEDDREKAAVRNLAETLFDE</sequence>
<gene>
    <name evidence="5" type="ORF">CS060_06200</name>
</gene>
<evidence type="ECO:0000259" key="4">
    <source>
        <dbReference type="SMART" id="SM00382"/>
    </source>
</evidence>
<dbReference type="GO" id="GO:0005524">
    <property type="term" value="F:ATP binding"/>
    <property type="evidence" value="ECO:0007669"/>
    <property type="project" value="UniProtKB-KW"/>
</dbReference>
<keyword evidence="3" id="KW-0067">ATP-binding</keyword>
<evidence type="ECO:0000256" key="2">
    <source>
        <dbReference type="ARBA" id="ARBA00022741"/>
    </source>
</evidence>
<dbReference type="Pfam" id="PF07728">
    <property type="entry name" value="AAA_5"/>
    <property type="match status" value="1"/>
</dbReference>
<dbReference type="InterPro" id="IPR001270">
    <property type="entry name" value="ClpA/B"/>
</dbReference>
<dbReference type="InterPro" id="IPR011704">
    <property type="entry name" value="ATPase_dyneun-rel_AAA"/>
</dbReference>
<dbReference type="SUPFAM" id="SSF52540">
    <property type="entry name" value="P-loop containing nucleoside triphosphate hydrolases"/>
    <property type="match status" value="1"/>
</dbReference>
<dbReference type="EMBL" id="PEDM01000009">
    <property type="protein sequence ID" value="PIC05132.1"/>
    <property type="molecule type" value="Genomic_DNA"/>
</dbReference>
<dbReference type="SMART" id="SM00382">
    <property type="entry name" value="AAA"/>
    <property type="match status" value="1"/>
</dbReference>
<dbReference type="PANTHER" id="PTHR42759:SF1">
    <property type="entry name" value="MAGNESIUM-CHELATASE SUBUNIT CHLD"/>
    <property type="match status" value="1"/>
</dbReference>
<dbReference type="InterPro" id="IPR013615">
    <property type="entry name" value="CbbQ_C"/>
</dbReference>
<name>A0A2G5RR31_9BACL</name>
<keyword evidence="2" id="KW-0547">Nucleotide-binding</keyword>
<reference evidence="5 6" key="1">
    <citation type="submission" date="2017-10" db="EMBL/GenBank/DDBJ databases">
        <title>Draft genome sequence of Anoxybacillus flavithermus KU2-6-11 from caldera Uzon (Russia:Kamchtka).</title>
        <authorList>
            <person name="Korzhuk A.V."/>
            <person name="Rozanov A.S."/>
            <person name="Bryanskaya A.V."/>
            <person name="Peltek S.E."/>
        </authorList>
    </citation>
    <scope>NUCLEOTIDE SEQUENCE [LARGE SCALE GENOMIC DNA]</scope>
    <source>
        <strain evidence="5 6">KU2-6_11</strain>
    </source>
</reference>
<comment type="similarity">
    <text evidence="1">Belongs to the CbbQ/NirQ/NorQ/GpvN family.</text>
</comment>
<dbReference type="PRINTS" id="PR00300">
    <property type="entry name" value="CLPPROTEASEA"/>
</dbReference>
<dbReference type="Proteomes" id="UP000230559">
    <property type="component" value="Unassembled WGS sequence"/>
</dbReference>
<feature type="domain" description="AAA+ ATPase" evidence="4">
    <location>
        <begin position="82"/>
        <end position="228"/>
    </location>
</feature>
<protein>
    <recommendedName>
        <fullName evidence="4">AAA+ ATPase domain-containing protein</fullName>
    </recommendedName>
</protein>
<dbReference type="GO" id="GO:0016887">
    <property type="term" value="F:ATP hydrolysis activity"/>
    <property type="evidence" value="ECO:0007669"/>
    <property type="project" value="InterPro"/>
</dbReference>
<proteinExistence type="inferred from homology"/>
<organism evidence="5 6">
    <name type="scientific">Anoxybacillus flavithermus</name>
    <dbReference type="NCBI Taxonomy" id="33934"/>
    <lineage>
        <taxon>Bacteria</taxon>
        <taxon>Bacillati</taxon>
        <taxon>Bacillota</taxon>
        <taxon>Bacilli</taxon>
        <taxon>Bacillales</taxon>
        <taxon>Anoxybacillaceae</taxon>
        <taxon>Anoxybacillus</taxon>
    </lineage>
</organism>
<dbReference type="Pfam" id="PF08406">
    <property type="entry name" value="CbbQ_C"/>
    <property type="match status" value="1"/>
</dbReference>
<dbReference type="CDD" id="cd00009">
    <property type="entry name" value="AAA"/>
    <property type="match status" value="1"/>
</dbReference>
<evidence type="ECO:0000256" key="3">
    <source>
        <dbReference type="ARBA" id="ARBA00022840"/>
    </source>
</evidence>
<accession>A0A2G5RR31</accession>
<dbReference type="Gene3D" id="3.40.50.300">
    <property type="entry name" value="P-loop containing nucleotide triphosphate hydrolases"/>
    <property type="match status" value="1"/>
</dbReference>
<dbReference type="AlphaFoldDB" id="A0A2G5RR31"/>
<evidence type="ECO:0000313" key="5">
    <source>
        <dbReference type="EMBL" id="PIC05132.1"/>
    </source>
</evidence>
<evidence type="ECO:0000256" key="1">
    <source>
        <dbReference type="ARBA" id="ARBA00009417"/>
    </source>
</evidence>
<dbReference type="PANTHER" id="PTHR42759">
    <property type="entry name" value="MOXR FAMILY PROTEIN"/>
    <property type="match status" value="1"/>
</dbReference>
<dbReference type="InterPro" id="IPR027417">
    <property type="entry name" value="P-loop_NTPase"/>
</dbReference>
<dbReference type="InterPro" id="IPR050764">
    <property type="entry name" value="CbbQ/NirQ/NorQ/GpvN"/>
</dbReference>
<evidence type="ECO:0000313" key="6">
    <source>
        <dbReference type="Proteomes" id="UP000230559"/>
    </source>
</evidence>
<comment type="caution">
    <text evidence="5">The sequence shown here is derived from an EMBL/GenBank/DDBJ whole genome shotgun (WGS) entry which is preliminary data.</text>
</comment>
<dbReference type="InterPro" id="IPR003593">
    <property type="entry name" value="AAA+_ATPase"/>
</dbReference>